<dbReference type="AlphaFoldDB" id="A0A1B9DMQ8"/>
<evidence type="ECO:0000256" key="1">
    <source>
        <dbReference type="SAM" id="Phobius"/>
    </source>
</evidence>
<gene>
    <name evidence="2" type="ORF">LPBF_11975</name>
</gene>
<dbReference type="EMBL" id="LVEP01000059">
    <property type="protein sequence ID" value="OCB70976.1"/>
    <property type="molecule type" value="Genomic_DNA"/>
</dbReference>
<reference evidence="2 3" key="1">
    <citation type="submission" date="2016-03" db="EMBL/GenBank/DDBJ databases">
        <authorList>
            <person name="Ploux O."/>
        </authorList>
    </citation>
    <scope>NUCLEOTIDE SEQUENCE [LARGE SCALE GENOMIC DNA]</scope>
    <source>
        <strain evidence="2 3">LPB0076</strain>
    </source>
</reference>
<protein>
    <submittedName>
        <fullName evidence="2">Uncharacterized protein</fullName>
    </submittedName>
</protein>
<keyword evidence="3" id="KW-1185">Reference proteome</keyword>
<proteinExistence type="predicted"/>
<name>A0A1B9DMQ8_9FLAO</name>
<dbReference type="STRING" id="1763534.GCA_001831475_02470"/>
<evidence type="ECO:0000313" key="3">
    <source>
        <dbReference type="Proteomes" id="UP000093510"/>
    </source>
</evidence>
<feature type="transmembrane region" description="Helical" evidence="1">
    <location>
        <begin position="62"/>
        <end position="83"/>
    </location>
</feature>
<keyword evidence="1" id="KW-0472">Membrane</keyword>
<feature type="transmembrane region" description="Helical" evidence="1">
    <location>
        <begin position="23"/>
        <end position="42"/>
    </location>
</feature>
<evidence type="ECO:0000313" key="2">
    <source>
        <dbReference type="EMBL" id="OCB70976.1"/>
    </source>
</evidence>
<organism evidence="2 3">
    <name type="scientific">Flavobacterium crassostreae</name>
    <dbReference type="NCBI Taxonomy" id="1763534"/>
    <lineage>
        <taxon>Bacteria</taxon>
        <taxon>Pseudomonadati</taxon>
        <taxon>Bacteroidota</taxon>
        <taxon>Flavobacteriia</taxon>
        <taxon>Flavobacteriales</taxon>
        <taxon>Flavobacteriaceae</taxon>
        <taxon>Flavobacterium</taxon>
    </lineage>
</organism>
<sequence length="89" mass="9873">MMAKIIAGVTALINYSEKRRNGFTLYLFATLIQTLLLIFSVVNFRYLTMSLVEYSASNFRMSASNVSGVVAYKALGIIIALSLERLSLV</sequence>
<accession>A0A1B9DMQ8</accession>
<keyword evidence="1" id="KW-0812">Transmembrane</keyword>
<dbReference type="Proteomes" id="UP000093510">
    <property type="component" value="Unassembled WGS sequence"/>
</dbReference>
<keyword evidence="1" id="KW-1133">Transmembrane helix</keyword>
<comment type="caution">
    <text evidence="2">The sequence shown here is derived from an EMBL/GenBank/DDBJ whole genome shotgun (WGS) entry which is preliminary data.</text>
</comment>